<evidence type="ECO:0000256" key="4">
    <source>
        <dbReference type="ARBA" id="ARBA00023235"/>
    </source>
</evidence>
<keyword evidence="8" id="KW-1185">Reference proteome</keyword>
<dbReference type="SUPFAM" id="SSF74650">
    <property type="entry name" value="Galactose mutarotase-like"/>
    <property type="match status" value="1"/>
</dbReference>
<dbReference type="GeneID" id="94832708"/>
<evidence type="ECO:0000256" key="2">
    <source>
        <dbReference type="ARBA" id="ARBA00005866"/>
    </source>
</evidence>
<gene>
    <name evidence="7" type="ORF">TRFO_14762</name>
</gene>
<feature type="active site" evidence="6">
    <location>
        <position position="245"/>
    </location>
</feature>
<accession>A0A1J4KVA4</accession>
<comment type="similarity">
    <text evidence="2 5">Belongs to the glucose-6-phosphate 1-epimerase family.</text>
</comment>
<proteinExistence type="inferred from homology"/>
<dbReference type="GO" id="GO:0005975">
    <property type="term" value="P:carbohydrate metabolic process"/>
    <property type="evidence" value="ECO:0007669"/>
    <property type="project" value="InterPro"/>
</dbReference>
<dbReference type="RefSeq" id="XP_068367960.1">
    <property type="nucleotide sequence ID" value="XM_068498004.1"/>
</dbReference>
<dbReference type="InterPro" id="IPR011013">
    <property type="entry name" value="Gal_mutarotase_sf_dom"/>
</dbReference>
<dbReference type="Gene3D" id="2.70.98.10">
    <property type="match status" value="1"/>
</dbReference>
<evidence type="ECO:0000256" key="6">
    <source>
        <dbReference type="PIRSR" id="PIRSR016020-1"/>
    </source>
</evidence>
<sequence length="272" mass="30533">MSITRTSKNGLSILSFKTPLVETSLTLHGAHLLSWKPKDQDEVLYLSETAIFDKSKAIRGGVPVCWPWFGPVRSPSHGYARISEWNEDVAEILSDGSVHVKLSLSINDPEMKAIAEFNMNDKTLHQTLKTINGPKAYDMTAALHTYYSIGDIEKIHITGLENVPFSEKSAKPLPHSENPLRIFGEVDREYYPTTAPIELHDEVKNRTIRVEREGSNCSVVWNIWERASGFNDMPDNDYRKYVCIEAANTSGDIIHLGPNEEHVLGAKTTIVK</sequence>
<comment type="catalytic activity">
    <reaction evidence="1">
        <text>alpha-D-glucose 6-phosphate = beta-D-glucose 6-phosphate</text>
        <dbReference type="Rhea" id="RHEA:16249"/>
        <dbReference type="ChEBI" id="CHEBI:58225"/>
        <dbReference type="ChEBI" id="CHEBI:58247"/>
        <dbReference type="EC" id="5.1.3.15"/>
    </reaction>
</comment>
<dbReference type="InterPro" id="IPR025532">
    <property type="entry name" value="G6P_1-epimerase"/>
</dbReference>
<evidence type="ECO:0000256" key="5">
    <source>
        <dbReference type="PIRNR" id="PIRNR016020"/>
    </source>
</evidence>
<evidence type="ECO:0000313" key="8">
    <source>
        <dbReference type="Proteomes" id="UP000179807"/>
    </source>
</evidence>
<evidence type="ECO:0000256" key="1">
    <source>
        <dbReference type="ARBA" id="ARBA00001096"/>
    </source>
</evidence>
<organism evidence="7 8">
    <name type="scientific">Tritrichomonas foetus</name>
    <dbReference type="NCBI Taxonomy" id="1144522"/>
    <lineage>
        <taxon>Eukaryota</taxon>
        <taxon>Metamonada</taxon>
        <taxon>Parabasalia</taxon>
        <taxon>Tritrichomonadida</taxon>
        <taxon>Tritrichomonadidae</taxon>
        <taxon>Tritrichomonas</taxon>
    </lineage>
</organism>
<dbReference type="GO" id="GO:0047938">
    <property type="term" value="F:glucose-6-phosphate 1-epimerase activity"/>
    <property type="evidence" value="ECO:0007669"/>
    <property type="project" value="UniProtKB-UniRule"/>
</dbReference>
<protein>
    <recommendedName>
        <fullName evidence="3 5">glucose-6-phosphate 1-epimerase</fullName>
        <ecNumber evidence="3 5">5.1.3.15</ecNumber>
    </recommendedName>
</protein>
<dbReference type="PANTHER" id="PTHR11122:SF13">
    <property type="entry name" value="GLUCOSE-6-PHOSPHATE 1-EPIMERASE"/>
    <property type="match status" value="1"/>
</dbReference>
<name>A0A1J4KVA4_9EUKA</name>
<dbReference type="InterPro" id="IPR008183">
    <property type="entry name" value="Aldose_1/G6P_1-epimerase"/>
</dbReference>
<dbReference type="VEuPathDB" id="TrichDB:TRFO_14762"/>
<dbReference type="Pfam" id="PF01263">
    <property type="entry name" value="Aldose_epim"/>
    <property type="match status" value="1"/>
</dbReference>
<dbReference type="Proteomes" id="UP000179807">
    <property type="component" value="Unassembled WGS sequence"/>
</dbReference>
<reference evidence="7" key="1">
    <citation type="submission" date="2016-10" db="EMBL/GenBank/DDBJ databases">
        <authorList>
            <person name="Benchimol M."/>
            <person name="Almeida L.G."/>
            <person name="Vasconcelos A.T."/>
            <person name="Perreira-Neves A."/>
            <person name="Rosa I.A."/>
            <person name="Tasca T."/>
            <person name="Bogo M.R."/>
            <person name="de Souza W."/>
        </authorList>
    </citation>
    <scope>NUCLEOTIDE SEQUENCE [LARGE SCALE GENOMIC DNA]</scope>
    <source>
        <strain evidence="7">K</strain>
    </source>
</reference>
<evidence type="ECO:0000256" key="3">
    <source>
        <dbReference type="ARBA" id="ARBA00012083"/>
    </source>
</evidence>
<dbReference type="AlphaFoldDB" id="A0A1J4KVA4"/>
<dbReference type="EMBL" id="MLAK01000314">
    <property type="protein sequence ID" value="OHT14824.1"/>
    <property type="molecule type" value="Genomic_DNA"/>
</dbReference>
<dbReference type="CDD" id="cd09020">
    <property type="entry name" value="D-hex-6-P-epi_like"/>
    <property type="match status" value="1"/>
</dbReference>
<dbReference type="PIRSF" id="PIRSF016020">
    <property type="entry name" value="PHexose_mutarotase"/>
    <property type="match status" value="1"/>
</dbReference>
<evidence type="ECO:0000313" key="7">
    <source>
        <dbReference type="EMBL" id="OHT14824.1"/>
    </source>
</evidence>
<dbReference type="PANTHER" id="PTHR11122">
    <property type="entry name" value="APOSPORY-ASSOCIATED PROTEIN C-RELATED"/>
    <property type="match status" value="1"/>
</dbReference>
<keyword evidence="4 5" id="KW-0413">Isomerase</keyword>
<comment type="caution">
    <text evidence="7">The sequence shown here is derived from an EMBL/GenBank/DDBJ whole genome shotgun (WGS) entry which is preliminary data.</text>
</comment>
<feature type="active site" evidence="6">
    <location>
        <position position="144"/>
    </location>
</feature>
<dbReference type="OrthoDB" id="10257259at2759"/>
<dbReference type="EC" id="5.1.3.15" evidence="3 5"/>
<dbReference type="InterPro" id="IPR014718">
    <property type="entry name" value="GH-type_carb-bd"/>
</dbReference>
<dbReference type="GO" id="GO:0030246">
    <property type="term" value="F:carbohydrate binding"/>
    <property type="evidence" value="ECO:0007669"/>
    <property type="project" value="UniProtKB-UniRule"/>
</dbReference>